<evidence type="ECO:0000313" key="1">
    <source>
        <dbReference type="EMBL" id="KAJ8313628.1"/>
    </source>
</evidence>
<sequence>MRKPNDTKIVELTTNGQHIRTIQHDTVSNKLLFDTPVCICTNINGDIIVLDNRRKIVAINKSSTKRFIYNGKERNLKNLWSPQYVVTSRYGHIIISDHRNSVLHMLDKDGNFIEFLFTLDHGCCHPTGLAIDILGRLWD</sequence>
<comment type="caution">
    <text evidence="1">The sequence shown here is derived from an EMBL/GenBank/DDBJ whole genome shotgun (WGS) entry which is preliminary data.</text>
</comment>
<dbReference type="SUPFAM" id="SSF101898">
    <property type="entry name" value="NHL repeat"/>
    <property type="match status" value="1"/>
</dbReference>
<organism evidence="1 2">
    <name type="scientific">Tegillarca granosa</name>
    <name type="common">Malaysian cockle</name>
    <name type="synonym">Anadara granosa</name>
    <dbReference type="NCBI Taxonomy" id="220873"/>
    <lineage>
        <taxon>Eukaryota</taxon>
        <taxon>Metazoa</taxon>
        <taxon>Spiralia</taxon>
        <taxon>Lophotrochozoa</taxon>
        <taxon>Mollusca</taxon>
        <taxon>Bivalvia</taxon>
        <taxon>Autobranchia</taxon>
        <taxon>Pteriomorphia</taxon>
        <taxon>Arcoida</taxon>
        <taxon>Arcoidea</taxon>
        <taxon>Arcidae</taxon>
        <taxon>Tegillarca</taxon>
    </lineage>
</organism>
<protein>
    <recommendedName>
        <fullName evidence="3">Tripartite motif-containing protein 2</fullName>
    </recommendedName>
</protein>
<dbReference type="EMBL" id="JARBDR010000342">
    <property type="protein sequence ID" value="KAJ8313628.1"/>
    <property type="molecule type" value="Genomic_DNA"/>
</dbReference>
<name>A0ABQ9F8F9_TEGGR</name>
<dbReference type="Gene3D" id="2.120.10.30">
    <property type="entry name" value="TolB, C-terminal domain"/>
    <property type="match status" value="1"/>
</dbReference>
<keyword evidence="2" id="KW-1185">Reference proteome</keyword>
<gene>
    <name evidence="1" type="ORF">KUTeg_008189</name>
</gene>
<evidence type="ECO:0008006" key="3">
    <source>
        <dbReference type="Google" id="ProtNLM"/>
    </source>
</evidence>
<dbReference type="InterPro" id="IPR011042">
    <property type="entry name" value="6-blade_b-propeller_TolB-like"/>
</dbReference>
<evidence type="ECO:0000313" key="2">
    <source>
        <dbReference type="Proteomes" id="UP001217089"/>
    </source>
</evidence>
<accession>A0ABQ9F8F9</accession>
<proteinExistence type="predicted"/>
<dbReference type="Proteomes" id="UP001217089">
    <property type="component" value="Unassembled WGS sequence"/>
</dbReference>
<reference evidence="1 2" key="1">
    <citation type="submission" date="2022-12" db="EMBL/GenBank/DDBJ databases">
        <title>Chromosome-level genome of Tegillarca granosa.</title>
        <authorList>
            <person name="Kim J."/>
        </authorList>
    </citation>
    <scope>NUCLEOTIDE SEQUENCE [LARGE SCALE GENOMIC DNA]</scope>
    <source>
        <strain evidence="1">Teg-2019</strain>
        <tissue evidence="1">Adductor muscle</tissue>
    </source>
</reference>